<evidence type="ECO:0000313" key="2">
    <source>
        <dbReference type="EMBL" id="OLP77662.1"/>
    </source>
</evidence>
<evidence type="ECO:0000256" key="1">
    <source>
        <dbReference type="SAM" id="MobiDB-lite"/>
    </source>
</evidence>
<reference evidence="2 3" key="1">
    <citation type="submission" date="2016-02" db="EMBL/GenBank/DDBJ databases">
        <title>Genome analysis of coral dinoflagellate symbionts highlights evolutionary adaptations to a symbiotic lifestyle.</title>
        <authorList>
            <person name="Aranda M."/>
            <person name="Li Y."/>
            <person name="Liew Y.J."/>
            <person name="Baumgarten S."/>
            <person name="Simakov O."/>
            <person name="Wilson M."/>
            <person name="Piel J."/>
            <person name="Ashoor H."/>
            <person name="Bougouffa S."/>
            <person name="Bajic V.B."/>
            <person name="Ryu T."/>
            <person name="Ravasi T."/>
            <person name="Bayer T."/>
            <person name="Micklem G."/>
            <person name="Kim H."/>
            <person name="Bhak J."/>
            <person name="Lajeunesse T.C."/>
            <person name="Voolstra C.R."/>
        </authorList>
    </citation>
    <scope>NUCLEOTIDE SEQUENCE [LARGE SCALE GENOMIC DNA]</scope>
    <source>
        <strain evidence="2 3">CCMP2467</strain>
    </source>
</reference>
<protein>
    <submittedName>
        <fullName evidence="2">Uncharacterized protein</fullName>
    </submittedName>
</protein>
<evidence type="ECO:0000313" key="3">
    <source>
        <dbReference type="Proteomes" id="UP000186817"/>
    </source>
</evidence>
<proteinExistence type="predicted"/>
<dbReference type="AlphaFoldDB" id="A0A1Q9C417"/>
<keyword evidence="3" id="KW-1185">Reference proteome</keyword>
<dbReference type="EMBL" id="LSRX01001732">
    <property type="protein sequence ID" value="OLP77662.1"/>
    <property type="molecule type" value="Genomic_DNA"/>
</dbReference>
<sequence>MEGCCPGHAACTSLADLQSCLVQFKTELLQFRELRLRRQSSFRNFLEEAAVVAADKPVAPPLEQIDAISAELTASAGPLEARRQEDEDSDLETDPGMPELQPVTPREIAEVPSSQPACGDFSPGGDDSPDRLGDSSGDFNKCWGRSALKDALKGKALQDSVGYYHHWGGKMQTSHEYELIARCLKGGRGWASSNAAVQLP</sequence>
<dbReference type="Proteomes" id="UP000186817">
    <property type="component" value="Unassembled WGS sequence"/>
</dbReference>
<dbReference type="OrthoDB" id="10382346at2759"/>
<name>A0A1Q9C417_SYMMI</name>
<feature type="region of interest" description="Disordered" evidence="1">
    <location>
        <begin position="76"/>
        <end position="133"/>
    </location>
</feature>
<organism evidence="2 3">
    <name type="scientific">Symbiodinium microadriaticum</name>
    <name type="common">Dinoflagellate</name>
    <name type="synonym">Zooxanthella microadriatica</name>
    <dbReference type="NCBI Taxonomy" id="2951"/>
    <lineage>
        <taxon>Eukaryota</taxon>
        <taxon>Sar</taxon>
        <taxon>Alveolata</taxon>
        <taxon>Dinophyceae</taxon>
        <taxon>Suessiales</taxon>
        <taxon>Symbiodiniaceae</taxon>
        <taxon>Symbiodinium</taxon>
    </lineage>
</organism>
<comment type="caution">
    <text evidence="2">The sequence shown here is derived from an EMBL/GenBank/DDBJ whole genome shotgun (WGS) entry which is preliminary data.</text>
</comment>
<gene>
    <name evidence="2" type="ORF">AK812_SmicGene42269</name>
</gene>
<accession>A0A1Q9C417</accession>